<feature type="chain" id="PRO_5046704430" description="PEGA domain-containing protein" evidence="3">
    <location>
        <begin position="33"/>
        <end position="354"/>
    </location>
</feature>
<organism evidence="4 5">
    <name type="scientific">Polyangium mundeleinium</name>
    <dbReference type="NCBI Taxonomy" id="2995306"/>
    <lineage>
        <taxon>Bacteria</taxon>
        <taxon>Pseudomonadati</taxon>
        <taxon>Myxococcota</taxon>
        <taxon>Polyangia</taxon>
        <taxon>Polyangiales</taxon>
        <taxon>Polyangiaceae</taxon>
        <taxon>Polyangium</taxon>
    </lineage>
</organism>
<feature type="transmembrane region" description="Helical" evidence="2">
    <location>
        <begin position="304"/>
        <end position="324"/>
    </location>
</feature>
<sequence length="354" mass="36955">MGGSIKRDKRARYVLPLVLALAAQSAARPTAAADPASPPGVSSSPADVARAHYVRGKDAAKAKQWKAALDELRAAWRIMQHFQIAGTLGWVELELGHHRDAAEHLSYFLRHAEDVAADEMKATSAMLSEARANVTELSVQSNVAGVHLIVDGEDMRWPEANAGVFVEPGRRTIEARLGERSSGPVVIEAKPGASQLLRLDLPKGEAPRAGGLARHDEEDDMNAPPGTPGSMRKPLLVAGSVTAGIGIVGGIVFTALSQARAREAVAKAEPLASAKDDYCTSNPGAGPCPDLIRLKTAQNQLGEAALWSFVGGGVIAVGTLVYGLSGPKRETTGSVYALPAVSSQGGSLVVLGTF</sequence>
<evidence type="ECO:0000313" key="5">
    <source>
        <dbReference type="Proteomes" id="UP001221411"/>
    </source>
</evidence>
<proteinExistence type="predicted"/>
<feature type="signal peptide" evidence="3">
    <location>
        <begin position="1"/>
        <end position="32"/>
    </location>
</feature>
<name>A0ABT5EQA7_9BACT</name>
<dbReference type="RefSeq" id="WP_271918446.1">
    <property type="nucleotide sequence ID" value="NZ_JAQNDO010000001.1"/>
</dbReference>
<keyword evidence="2" id="KW-0812">Transmembrane</keyword>
<feature type="transmembrane region" description="Helical" evidence="2">
    <location>
        <begin position="235"/>
        <end position="256"/>
    </location>
</feature>
<dbReference type="SUPFAM" id="SSF48452">
    <property type="entry name" value="TPR-like"/>
    <property type="match status" value="1"/>
</dbReference>
<keyword evidence="3" id="KW-0732">Signal</keyword>
<evidence type="ECO:0008006" key="6">
    <source>
        <dbReference type="Google" id="ProtNLM"/>
    </source>
</evidence>
<reference evidence="4 5" key="1">
    <citation type="submission" date="2022-11" db="EMBL/GenBank/DDBJ databases">
        <title>Minimal conservation of predation-associated metabolite biosynthetic gene clusters underscores biosynthetic potential of Myxococcota including descriptions for ten novel species: Archangium lansinium sp. nov., Myxococcus landrumus sp. nov., Nannocystis bai.</title>
        <authorList>
            <person name="Ahearne A."/>
            <person name="Stevens C."/>
            <person name="Dowd S."/>
        </authorList>
    </citation>
    <scope>NUCLEOTIDE SEQUENCE [LARGE SCALE GENOMIC DNA]</scope>
    <source>
        <strain evidence="4 5">RJM3</strain>
    </source>
</reference>
<protein>
    <recommendedName>
        <fullName evidence="6">PEGA domain-containing protein</fullName>
    </recommendedName>
</protein>
<keyword evidence="5" id="KW-1185">Reference proteome</keyword>
<comment type="caution">
    <text evidence="4">The sequence shown here is derived from an EMBL/GenBank/DDBJ whole genome shotgun (WGS) entry which is preliminary data.</text>
</comment>
<keyword evidence="2" id="KW-1133">Transmembrane helix</keyword>
<evidence type="ECO:0000256" key="1">
    <source>
        <dbReference type="SAM" id="MobiDB-lite"/>
    </source>
</evidence>
<dbReference type="EMBL" id="JAQNDO010000001">
    <property type="protein sequence ID" value="MDC0743082.1"/>
    <property type="molecule type" value="Genomic_DNA"/>
</dbReference>
<dbReference type="Proteomes" id="UP001221411">
    <property type="component" value="Unassembled WGS sequence"/>
</dbReference>
<evidence type="ECO:0000256" key="3">
    <source>
        <dbReference type="SAM" id="SignalP"/>
    </source>
</evidence>
<keyword evidence="2" id="KW-0472">Membrane</keyword>
<feature type="region of interest" description="Disordered" evidence="1">
    <location>
        <begin position="204"/>
        <end position="231"/>
    </location>
</feature>
<accession>A0ABT5EQA7</accession>
<evidence type="ECO:0000256" key="2">
    <source>
        <dbReference type="SAM" id="Phobius"/>
    </source>
</evidence>
<gene>
    <name evidence="4" type="ORF">POL67_17160</name>
</gene>
<dbReference type="InterPro" id="IPR011990">
    <property type="entry name" value="TPR-like_helical_dom_sf"/>
</dbReference>
<evidence type="ECO:0000313" key="4">
    <source>
        <dbReference type="EMBL" id="MDC0743082.1"/>
    </source>
</evidence>